<dbReference type="InterPro" id="IPR036444">
    <property type="entry name" value="PLipase_A2_dom_sf"/>
</dbReference>
<evidence type="ECO:0000256" key="5">
    <source>
        <dbReference type="ARBA" id="ARBA00022963"/>
    </source>
</evidence>
<keyword evidence="6" id="KW-0443">Lipid metabolism</keyword>
<sequence length="361" mass="41640">YIYIYIYRKLQLQQAERELNKINRSYTTFFCVYCDNNSEVISNKCNIMKKYQKLCTYTVLLLLYCCITQTWSAYLPVHDGHNLNQLEGLQKQQSQRYLYTQHPADQSLTSNKGEKQKESETTATVGNNNAAVPSTYSDTDEDTAALGNWQLLPHGSYDKNDDVVSGNAPTHAVAWSDRAYENSDVYDAFDSDGDTESDNDSDIELDNVEDAEETTNAYSVLSRKRRGFDDWLIAPHTRWCGRGNTANNNYNQLGGATDADRCCRRHDHCPVFISAFSSRYELFNYRPYTLSHCSCDRRFRACLKLNNDEPSNTIGQLFFNMVPSQCFIIRNERQCLERDAEGNCVKETSRKRAYVRENEKY</sequence>
<name>A0A0A1XNI2_ZEUCU</name>
<dbReference type="PANTHER" id="PTHR12253">
    <property type="entry name" value="RH14732P"/>
    <property type="match status" value="1"/>
</dbReference>
<evidence type="ECO:0000256" key="4">
    <source>
        <dbReference type="ARBA" id="ARBA00022525"/>
    </source>
</evidence>
<evidence type="ECO:0000256" key="3">
    <source>
        <dbReference type="ARBA" id="ARBA00013278"/>
    </source>
</evidence>
<keyword evidence="9" id="KW-0472">Membrane</keyword>
<evidence type="ECO:0000256" key="6">
    <source>
        <dbReference type="ARBA" id="ARBA00023098"/>
    </source>
</evidence>
<evidence type="ECO:0000256" key="1">
    <source>
        <dbReference type="ARBA" id="ARBA00001913"/>
    </source>
</evidence>
<dbReference type="GO" id="GO:0005576">
    <property type="term" value="C:extracellular region"/>
    <property type="evidence" value="ECO:0007669"/>
    <property type="project" value="UniProtKB-SubCell"/>
</dbReference>
<protein>
    <recommendedName>
        <fullName evidence="3">phospholipase A2</fullName>
        <ecNumber evidence="3">3.1.1.4</ecNumber>
    </recommendedName>
    <alternativeName>
        <fullName evidence="7">Phosphatidylcholine 2-acylhydrolase</fullName>
    </alternativeName>
</protein>
<dbReference type="PROSITE" id="PS00118">
    <property type="entry name" value="PA2_HIS"/>
    <property type="match status" value="1"/>
</dbReference>
<dbReference type="EC" id="3.1.1.4" evidence="3"/>
<feature type="compositionally biased region" description="Polar residues" evidence="8">
    <location>
        <begin position="121"/>
        <end position="137"/>
    </location>
</feature>
<dbReference type="GO" id="GO:0050482">
    <property type="term" value="P:arachidonate secretion"/>
    <property type="evidence" value="ECO:0007669"/>
    <property type="project" value="InterPro"/>
</dbReference>
<evidence type="ECO:0000256" key="9">
    <source>
        <dbReference type="SAM" id="Phobius"/>
    </source>
</evidence>
<dbReference type="CDD" id="cd04704">
    <property type="entry name" value="PLA2_bee_venom_like"/>
    <property type="match status" value="1"/>
</dbReference>
<keyword evidence="9" id="KW-1133">Transmembrane helix</keyword>
<proteinExistence type="predicted"/>
<dbReference type="GO" id="GO:0006644">
    <property type="term" value="P:phospholipid metabolic process"/>
    <property type="evidence" value="ECO:0007669"/>
    <property type="project" value="InterPro"/>
</dbReference>
<evidence type="ECO:0000256" key="2">
    <source>
        <dbReference type="ARBA" id="ARBA00004613"/>
    </source>
</evidence>
<dbReference type="Pfam" id="PF05826">
    <property type="entry name" value="Phospholip_A2_2"/>
    <property type="match status" value="1"/>
</dbReference>
<dbReference type="Gene3D" id="1.20.90.10">
    <property type="entry name" value="Phospholipase A2 domain"/>
    <property type="match status" value="1"/>
</dbReference>
<keyword evidence="9" id="KW-0812">Transmembrane</keyword>
<comment type="cofactor">
    <cofactor evidence="1">
        <name>Ca(2+)</name>
        <dbReference type="ChEBI" id="CHEBI:29108"/>
    </cofactor>
</comment>
<reference evidence="11" key="2">
    <citation type="journal article" date="2015" name="Gigascience">
        <title>Reconstructing a comprehensive transcriptome assembly of a white-pupal translocated strain of the pest fruit fly Bactrocera cucurbitae.</title>
        <authorList>
            <person name="Sim S.B."/>
            <person name="Calla B."/>
            <person name="Hall B."/>
            <person name="DeRego T."/>
            <person name="Geib S.M."/>
        </authorList>
    </citation>
    <scope>NUCLEOTIDE SEQUENCE</scope>
</reference>
<dbReference type="InterPro" id="IPR033113">
    <property type="entry name" value="PLA2_histidine"/>
</dbReference>
<feature type="region of interest" description="Disordered" evidence="8">
    <location>
        <begin position="103"/>
        <end position="139"/>
    </location>
</feature>
<accession>A0A0A1XNI2</accession>
<keyword evidence="4" id="KW-0964">Secreted</keyword>
<comment type="subcellular location">
    <subcellularLocation>
        <location evidence="2">Secreted</location>
    </subcellularLocation>
</comment>
<dbReference type="AlphaFoldDB" id="A0A0A1XNI2"/>
<keyword evidence="5" id="KW-0442">Lipid degradation</keyword>
<dbReference type="EMBL" id="GBXI01001428">
    <property type="protein sequence ID" value="JAD12864.1"/>
    <property type="molecule type" value="Transcribed_RNA"/>
</dbReference>
<dbReference type="GO" id="GO:0016042">
    <property type="term" value="P:lipid catabolic process"/>
    <property type="evidence" value="ECO:0007669"/>
    <property type="project" value="UniProtKB-KW"/>
</dbReference>
<evidence type="ECO:0000259" key="10">
    <source>
        <dbReference type="Pfam" id="PF05826"/>
    </source>
</evidence>
<gene>
    <name evidence="11" type="primary">PA22</name>
    <name evidence="11" type="ORF">g.33766</name>
</gene>
<dbReference type="InterPro" id="IPR016090">
    <property type="entry name" value="PLA2-like_dom"/>
</dbReference>
<evidence type="ECO:0000256" key="7">
    <source>
        <dbReference type="ARBA" id="ARBA00029903"/>
    </source>
</evidence>
<organism evidence="11">
    <name type="scientific">Zeugodacus cucurbitae</name>
    <name type="common">Melon fruit fly</name>
    <name type="synonym">Bactrocera cucurbitae</name>
    <dbReference type="NCBI Taxonomy" id="28588"/>
    <lineage>
        <taxon>Eukaryota</taxon>
        <taxon>Metazoa</taxon>
        <taxon>Ecdysozoa</taxon>
        <taxon>Arthropoda</taxon>
        <taxon>Hexapoda</taxon>
        <taxon>Insecta</taxon>
        <taxon>Pterygota</taxon>
        <taxon>Neoptera</taxon>
        <taxon>Endopterygota</taxon>
        <taxon>Diptera</taxon>
        <taxon>Brachycera</taxon>
        <taxon>Muscomorpha</taxon>
        <taxon>Tephritoidea</taxon>
        <taxon>Tephritidae</taxon>
        <taxon>Zeugodacus</taxon>
        <taxon>Zeugodacus</taxon>
    </lineage>
</organism>
<dbReference type="SUPFAM" id="SSF48619">
    <property type="entry name" value="Phospholipase A2, PLA2"/>
    <property type="match status" value="1"/>
</dbReference>
<evidence type="ECO:0000256" key="8">
    <source>
        <dbReference type="SAM" id="MobiDB-lite"/>
    </source>
</evidence>
<feature type="transmembrane region" description="Helical" evidence="9">
    <location>
        <begin position="54"/>
        <end position="74"/>
    </location>
</feature>
<feature type="domain" description="Phospholipase A2-like central" evidence="10">
    <location>
        <begin position="233"/>
        <end position="328"/>
    </location>
</feature>
<feature type="non-terminal residue" evidence="11">
    <location>
        <position position="1"/>
    </location>
</feature>
<reference evidence="11" key="1">
    <citation type="submission" date="2014-11" db="EMBL/GenBank/DDBJ databases">
        <authorList>
            <person name="Geib S."/>
        </authorList>
    </citation>
    <scope>NUCLEOTIDE SEQUENCE</scope>
</reference>
<evidence type="ECO:0000313" key="11">
    <source>
        <dbReference type="EMBL" id="JAD12864.1"/>
    </source>
</evidence>
<dbReference type="GO" id="GO:0004623">
    <property type="term" value="F:phospholipase A2 activity"/>
    <property type="evidence" value="ECO:0007669"/>
    <property type="project" value="UniProtKB-EC"/>
</dbReference>